<organism evidence="1 2">
    <name type="scientific">Candidatus Falkowbacteria bacterium CG02_land_8_20_14_3_00_36_14</name>
    <dbReference type="NCBI Taxonomy" id="1974560"/>
    <lineage>
        <taxon>Bacteria</taxon>
        <taxon>Candidatus Falkowiibacteriota</taxon>
    </lineage>
</organism>
<reference evidence="2" key="1">
    <citation type="submission" date="2017-09" db="EMBL/GenBank/DDBJ databases">
        <title>Depth-based differentiation of microbial function through sediment-hosted aquifers and enrichment of novel symbionts in the deep terrestrial subsurface.</title>
        <authorList>
            <person name="Probst A.J."/>
            <person name="Ladd B."/>
            <person name="Jarett J.K."/>
            <person name="Geller-Mcgrath D.E."/>
            <person name="Sieber C.M.K."/>
            <person name="Emerson J.B."/>
            <person name="Anantharaman K."/>
            <person name="Thomas B.C."/>
            <person name="Malmstrom R."/>
            <person name="Stieglmeier M."/>
            <person name="Klingl A."/>
            <person name="Woyke T."/>
            <person name="Ryan C.M."/>
            <person name="Banfield J.F."/>
        </authorList>
    </citation>
    <scope>NUCLEOTIDE SEQUENCE [LARGE SCALE GENOMIC DNA]</scope>
</reference>
<proteinExistence type="predicted"/>
<protein>
    <submittedName>
        <fullName evidence="1">Uncharacterized protein</fullName>
    </submittedName>
</protein>
<name>A0A2M7DN52_9BACT</name>
<dbReference type="AlphaFoldDB" id="A0A2M7DN52"/>
<comment type="caution">
    <text evidence="1">The sequence shown here is derived from an EMBL/GenBank/DDBJ whole genome shotgun (WGS) entry which is preliminary data.</text>
</comment>
<sequence length="147" mass="15582">MPKERQKNLKKALKPVLLLAFVLAVLIMPIKEKTAEAEINPLYNFTGKVTNTDGSNVADGVYDLSFGLYPAATSSSAVWSESVVATTTFSAVISAVDDSPADTIIYTYTGEAATTTLRAGQYLYNASTSQAALISSFDLSAKTITVA</sequence>
<feature type="non-terminal residue" evidence="1">
    <location>
        <position position="147"/>
    </location>
</feature>
<gene>
    <name evidence="1" type="ORF">COS18_03140</name>
</gene>
<accession>A0A2M7DN52</accession>
<evidence type="ECO:0000313" key="2">
    <source>
        <dbReference type="Proteomes" id="UP000228896"/>
    </source>
</evidence>
<dbReference type="EMBL" id="PETS01000074">
    <property type="protein sequence ID" value="PIV51186.1"/>
    <property type="molecule type" value="Genomic_DNA"/>
</dbReference>
<dbReference type="Proteomes" id="UP000228896">
    <property type="component" value="Unassembled WGS sequence"/>
</dbReference>
<evidence type="ECO:0000313" key="1">
    <source>
        <dbReference type="EMBL" id="PIV51186.1"/>
    </source>
</evidence>